<dbReference type="EMBL" id="JAGKQQ010000001">
    <property type="protein sequence ID" value="MBP3957258.1"/>
    <property type="molecule type" value="Genomic_DNA"/>
</dbReference>
<evidence type="ECO:0000313" key="1">
    <source>
        <dbReference type="EMBL" id="MBP3957258.1"/>
    </source>
</evidence>
<sequence>MLAERLGDRAIARATGRSRSWVHNFVNALYREQTPDDPEPPPKSAPVVIEADELWNFAGSEDQVQ</sequence>
<organism evidence="1 2">
    <name type="scientific">Gemmata palustris</name>
    <dbReference type="NCBI Taxonomy" id="2822762"/>
    <lineage>
        <taxon>Bacteria</taxon>
        <taxon>Pseudomonadati</taxon>
        <taxon>Planctomycetota</taxon>
        <taxon>Planctomycetia</taxon>
        <taxon>Gemmatales</taxon>
        <taxon>Gemmataceae</taxon>
        <taxon>Gemmata</taxon>
    </lineage>
</organism>
<dbReference type="RefSeq" id="WP_210656141.1">
    <property type="nucleotide sequence ID" value="NZ_JAGKQQ010000001.1"/>
</dbReference>
<comment type="caution">
    <text evidence="1">The sequence shown here is derived from an EMBL/GenBank/DDBJ whole genome shotgun (WGS) entry which is preliminary data.</text>
</comment>
<gene>
    <name evidence="1" type="ORF">J8F10_18515</name>
</gene>
<keyword evidence="2" id="KW-1185">Reference proteome</keyword>
<reference evidence="1 2" key="1">
    <citation type="submission" date="2021-04" db="EMBL/GenBank/DDBJ databases">
        <authorList>
            <person name="Ivanova A."/>
        </authorList>
    </citation>
    <scope>NUCLEOTIDE SEQUENCE [LARGE SCALE GENOMIC DNA]</scope>
    <source>
        <strain evidence="1 2">G18</strain>
    </source>
</reference>
<accession>A0ABS5BU55</accession>
<dbReference type="Proteomes" id="UP000676565">
    <property type="component" value="Unassembled WGS sequence"/>
</dbReference>
<protein>
    <submittedName>
        <fullName evidence="1">Uncharacterized protein</fullName>
    </submittedName>
</protein>
<proteinExistence type="predicted"/>
<name>A0ABS5BU55_9BACT</name>
<evidence type="ECO:0000313" key="2">
    <source>
        <dbReference type="Proteomes" id="UP000676565"/>
    </source>
</evidence>